<dbReference type="Proteomes" id="UP000828251">
    <property type="component" value="Unassembled WGS sequence"/>
</dbReference>
<organism evidence="1 2">
    <name type="scientific">Gossypium stocksii</name>
    <dbReference type="NCBI Taxonomy" id="47602"/>
    <lineage>
        <taxon>Eukaryota</taxon>
        <taxon>Viridiplantae</taxon>
        <taxon>Streptophyta</taxon>
        <taxon>Embryophyta</taxon>
        <taxon>Tracheophyta</taxon>
        <taxon>Spermatophyta</taxon>
        <taxon>Magnoliopsida</taxon>
        <taxon>eudicotyledons</taxon>
        <taxon>Gunneridae</taxon>
        <taxon>Pentapetalae</taxon>
        <taxon>rosids</taxon>
        <taxon>malvids</taxon>
        <taxon>Malvales</taxon>
        <taxon>Malvaceae</taxon>
        <taxon>Malvoideae</taxon>
        <taxon>Gossypium</taxon>
    </lineage>
</organism>
<comment type="caution">
    <text evidence="1">The sequence shown here is derived from an EMBL/GenBank/DDBJ whole genome shotgun (WGS) entry which is preliminary data.</text>
</comment>
<name>A0A9D3VGB1_9ROSI</name>
<proteinExistence type="predicted"/>
<dbReference type="EMBL" id="JAIQCV010000007">
    <property type="protein sequence ID" value="KAH1082775.1"/>
    <property type="molecule type" value="Genomic_DNA"/>
</dbReference>
<accession>A0A9D3VGB1</accession>
<feature type="non-terminal residue" evidence="1">
    <location>
        <position position="1"/>
    </location>
</feature>
<feature type="non-terminal residue" evidence="1">
    <location>
        <position position="61"/>
    </location>
</feature>
<protein>
    <submittedName>
        <fullName evidence="1">Uncharacterized protein</fullName>
    </submittedName>
</protein>
<evidence type="ECO:0000313" key="2">
    <source>
        <dbReference type="Proteomes" id="UP000828251"/>
    </source>
</evidence>
<evidence type="ECO:0000313" key="1">
    <source>
        <dbReference type="EMBL" id="KAH1082775.1"/>
    </source>
</evidence>
<keyword evidence="2" id="KW-1185">Reference proteome</keyword>
<dbReference type="OrthoDB" id="990541at2759"/>
<gene>
    <name evidence="1" type="ORF">J1N35_022536</name>
</gene>
<reference evidence="1 2" key="1">
    <citation type="journal article" date="2021" name="Plant Biotechnol. J.">
        <title>Multi-omics assisted identification of the key and species-specific regulatory components of drought-tolerant mechanisms in Gossypium stocksii.</title>
        <authorList>
            <person name="Yu D."/>
            <person name="Ke L."/>
            <person name="Zhang D."/>
            <person name="Wu Y."/>
            <person name="Sun Y."/>
            <person name="Mei J."/>
            <person name="Sun J."/>
            <person name="Sun Y."/>
        </authorList>
    </citation>
    <scope>NUCLEOTIDE SEQUENCE [LARGE SCALE GENOMIC DNA]</scope>
    <source>
        <strain evidence="2">cv. E1</strain>
        <tissue evidence="1">Leaf</tissue>
    </source>
</reference>
<dbReference type="AlphaFoldDB" id="A0A9D3VGB1"/>
<sequence length="61" mass="7027">VLMLFDEESINAQYGLPKRPDQHSQFVETMTTKELNQVLTDLCVEGMIWAISQNDCYTIDC</sequence>